<name>A0A7H9HW76_9SACH</name>
<evidence type="ECO:0000313" key="2">
    <source>
        <dbReference type="Proteomes" id="UP000510647"/>
    </source>
</evidence>
<dbReference type="Proteomes" id="UP000510647">
    <property type="component" value="Chromosome 7"/>
</dbReference>
<dbReference type="AlphaFoldDB" id="A0A7H9HW76"/>
<accession>A0A7H9HW76</accession>
<dbReference type="OrthoDB" id="4063703at2759"/>
<keyword evidence="2" id="KW-1185">Reference proteome</keyword>
<proteinExistence type="predicted"/>
<organism evidence="1 2">
    <name type="scientific">Torulaspora globosa</name>
    <dbReference type="NCBI Taxonomy" id="48254"/>
    <lineage>
        <taxon>Eukaryota</taxon>
        <taxon>Fungi</taxon>
        <taxon>Dikarya</taxon>
        <taxon>Ascomycota</taxon>
        <taxon>Saccharomycotina</taxon>
        <taxon>Saccharomycetes</taxon>
        <taxon>Saccharomycetales</taxon>
        <taxon>Saccharomycetaceae</taxon>
        <taxon>Torulaspora</taxon>
    </lineage>
</organism>
<evidence type="ECO:0000313" key="1">
    <source>
        <dbReference type="EMBL" id="QLQ81958.1"/>
    </source>
</evidence>
<dbReference type="EMBL" id="CP059273">
    <property type="protein sequence ID" value="QLQ81958.1"/>
    <property type="molecule type" value="Genomic_DNA"/>
</dbReference>
<protein>
    <submittedName>
        <fullName evidence="1">Uncharacterized protein</fullName>
    </submittedName>
</protein>
<reference evidence="1 2" key="1">
    <citation type="submission" date="2020-06" db="EMBL/GenBank/DDBJ databases">
        <title>The yeast mating-type switching endonuclease HO is a domesticated member of an unorthodox homing genetic element family.</title>
        <authorList>
            <person name="Coughlan A.Y."/>
            <person name="Lombardi L."/>
            <person name="Braun-Galleani S."/>
            <person name="Martos A.R."/>
            <person name="Galeote V."/>
            <person name="Bigey F."/>
            <person name="Dequin S."/>
            <person name="Byrne K.P."/>
            <person name="Wolfe K.H."/>
        </authorList>
    </citation>
    <scope>NUCLEOTIDE SEQUENCE [LARGE SCALE GENOMIC DNA]</scope>
    <source>
        <strain evidence="1 2">CBS2947</strain>
    </source>
</reference>
<gene>
    <name evidence="1" type="ORF">HG537_0G02120</name>
</gene>
<sequence length="201" mass="22332">MGRKRGFTIYSDNSGNDKISKKASLGTLATRWSVGVKRKPLMTTDVNVSSIFCNDSKKTVTKVNGKSDGSITEMQSVLNTAKSVSSYGATWRGGPEISIARDLAGDLQQVVAGGVAKLNSRIRASGKVEFDQLIEFRELLMLSAHELLVVVDKPRSMVLHSKSALSAQKVDRFGSMKLALNSQCYYVLYNDVYWYIRWKFF</sequence>